<dbReference type="InterPro" id="IPR027417">
    <property type="entry name" value="P-loop_NTPase"/>
</dbReference>
<feature type="compositionally biased region" description="Polar residues" evidence="2">
    <location>
        <begin position="679"/>
        <end position="689"/>
    </location>
</feature>
<feature type="region of interest" description="Disordered" evidence="2">
    <location>
        <begin position="1418"/>
        <end position="1438"/>
    </location>
</feature>
<dbReference type="Gene3D" id="2.60.40.10">
    <property type="entry name" value="Immunoglobulins"/>
    <property type="match status" value="3"/>
</dbReference>
<dbReference type="SUPFAM" id="SSF49265">
    <property type="entry name" value="Fibronectin type III"/>
    <property type="match status" value="2"/>
</dbReference>
<protein>
    <recommendedName>
        <fullName evidence="3">Fibronectin type-III domain-containing protein</fullName>
    </recommendedName>
</protein>
<feature type="domain" description="Fibronectin type-III" evidence="3">
    <location>
        <begin position="1321"/>
        <end position="1418"/>
    </location>
</feature>
<name>A0A0P4ZJH3_9CRUS</name>
<dbReference type="InterPro" id="IPR052090">
    <property type="entry name" value="Cytolytic_pore-forming_toxin"/>
</dbReference>
<dbReference type="OrthoDB" id="6346949at2759"/>
<reference evidence="4" key="1">
    <citation type="submission" date="2015-10" db="EMBL/GenBank/DDBJ databases">
        <title>Daphnia magna gene sets from two clonal populations assembled and annotated with EvidentialGene.</title>
        <authorList>
            <person name="Gilbert D."/>
            <person name="Podicheti R."/>
            <person name="Orsini L."/>
            <person name="Colbourne J."/>
            <person name="Pfrender M."/>
        </authorList>
    </citation>
    <scope>NUCLEOTIDE SEQUENCE</scope>
</reference>
<dbReference type="PANTHER" id="PTHR31594">
    <property type="entry name" value="AIG1-TYPE G DOMAIN-CONTAINING PROTEIN"/>
    <property type="match status" value="1"/>
</dbReference>
<evidence type="ECO:0000256" key="2">
    <source>
        <dbReference type="SAM" id="MobiDB-lite"/>
    </source>
</evidence>
<dbReference type="Pfam" id="PF00735">
    <property type="entry name" value="Septin"/>
    <property type="match status" value="1"/>
</dbReference>
<dbReference type="Pfam" id="PF00041">
    <property type="entry name" value="fn3"/>
    <property type="match status" value="1"/>
</dbReference>
<dbReference type="FunFam" id="3.40.50.300:FF:002049">
    <property type="entry name" value="Si:ch73-170d6.2"/>
    <property type="match status" value="1"/>
</dbReference>
<comment type="similarity">
    <text evidence="1">Belongs to the TRAFAC class TrmE-Era-EngA-EngB-Septin-like GTPase superfamily. Septin GTPase family.</text>
</comment>
<feature type="region of interest" description="Disordered" evidence="2">
    <location>
        <begin position="657"/>
        <end position="689"/>
    </location>
</feature>
<dbReference type="Gene3D" id="3.40.50.300">
    <property type="entry name" value="P-loop containing nucleotide triphosphate hydrolases"/>
    <property type="match status" value="1"/>
</dbReference>
<dbReference type="SMART" id="SM00060">
    <property type="entry name" value="FN3"/>
    <property type="match status" value="2"/>
</dbReference>
<dbReference type="InterPro" id="IPR013783">
    <property type="entry name" value="Ig-like_fold"/>
</dbReference>
<organism evidence="4">
    <name type="scientific">Daphnia magna</name>
    <dbReference type="NCBI Taxonomy" id="35525"/>
    <lineage>
        <taxon>Eukaryota</taxon>
        <taxon>Metazoa</taxon>
        <taxon>Ecdysozoa</taxon>
        <taxon>Arthropoda</taxon>
        <taxon>Crustacea</taxon>
        <taxon>Branchiopoda</taxon>
        <taxon>Diplostraca</taxon>
        <taxon>Cladocera</taxon>
        <taxon>Anomopoda</taxon>
        <taxon>Daphniidae</taxon>
        <taxon>Daphnia</taxon>
    </lineage>
</organism>
<evidence type="ECO:0000259" key="3">
    <source>
        <dbReference type="PROSITE" id="PS50853"/>
    </source>
</evidence>
<feature type="domain" description="Fibronectin type-III" evidence="3">
    <location>
        <begin position="1472"/>
        <end position="1568"/>
    </location>
</feature>
<dbReference type="GO" id="GO:0005525">
    <property type="term" value="F:GTP binding"/>
    <property type="evidence" value="ECO:0007669"/>
    <property type="project" value="UniProtKB-KW"/>
</dbReference>
<dbReference type="CDD" id="cd00063">
    <property type="entry name" value="FN3"/>
    <property type="match status" value="3"/>
</dbReference>
<dbReference type="EMBL" id="GDIP01211912">
    <property type="protein sequence ID" value="JAJ11490.1"/>
    <property type="molecule type" value="Transcribed_RNA"/>
</dbReference>
<evidence type="ECO:0000256" key="1">
    <source>
        <dbReference type="RuleBase" id="RU004560"/>
    </source>
</evidence>
<dbReference type="CDD" id="cd00882">
    <property type="entry name" value="Ras_like_GTPase"/>
    <property type="match status" value="1"/>
</dbReference>
<feature type="compositionally biased region" description="Basic and acidic residues" evidence="2">
    <location>
        <begin position="665"/>
        <end position="677"/>
    </location>
</feature>
<keyword evidence="1" id="KW-0342">GTP-binding</keyword>
<feature type="domain" description="Fibronectin type-III" evidence="3">
    <location>
        <begin position="548"/>
        <end position="641"/>
    </location>
</feature>
<dbReference type="EMBL" id="GDIP01210809">
    <property type="protein sequence ID" value="JAJ12593.1"/>
    <property type="molecule type" value="Transcribed_RNA"/>
</dbReference>
<dbReference type="PANTHER" id="PTHR31594:SF14">
    <property type="entry name" value="FIBRONECTIN TYPE-III DOMAIN-CONTAINING PROTEIN"/>
    <property type="match status" value="1"/>
</dbReference>
<proteinExistence type="inferred from homology"/>
<dbReference type="InterPro" id="IPR036116">
    <property type="entry name" value="FN3_sf"/>
</dbReference>
<reference evidence="4" key="2">
    <citation type="submission" date="2015-10" db="EMBL/GenBank/DDBJ databases">
        <authorList>
            <person name="Gilbert D.G."/>
        </authorList>
    </citation>
    <scope>NUCLEOTIDE SEQUENCE</scope>
</reference>
<keyword evidence="1" id="KW-0547">Nucleotide-binding</keyword>
<dbReference type="InterPro" id="IPR030379">
    <property type="entry name" value="G_SEPTIN_dom"/>
</dbReference>
<dbReference type="SUPFAM" id="SSF52540">
    <property type="entry name" value="P-loop containing nucleoside triphosphate hydrolases"/>
    <property type="match status" value="1"/>
</dbReference>
<dbReference type="InterPro" id="IPR003961">
    <property type="entry name" value="FN3_dom"/>
</dbReference>
<evidence type="ECO:0000313" key="4">
    <source>
        <dbReference type="EMBL" id="JAJ11490.1"/>
    </source>
</evidence>
<accession>A0A0P4ZJH3</accession>
<sequence>MTGTKEIEGGVTKMVVLGGHFEMGDFYDYRNDRIVTGRKCWDSKEIAGATWKDNRFTLKLKSPESGSTKNKWENMGLKEHSQVSIMAGLIENHRGAAKYLNDRDGLSEASQVLICRVKSRKLKLDFKTLISQNVPQLQDLGQETQSEKNPTHVVVGVTYGAEAYCVLVMESDENARKGAEEFLSKIARKMEEALDNYLDLSNFKEQFDKEDKTQLTRVKCRMYADLHTRAFRECEIFEAYKQCYRLIQQVQDVGNNESIPIAILLCPLKAISGQVDDKHLEYHDVDPELVARCGLIWNELDRIWAKSVAFRDINKKADNVSFRQFEETITKYKELMQKSLKNELTKARKTGRQYEIEKVINIAENHPIFNPSRLQLWLQYQQAECKMYDKISSITNIVCLSSKKQLEMELQNSFDAEYTLVLSVPLLDERMDGILEAMKNYVASKLVNMKEDPNADANRSVEADCEGSDDLGHGIQRKQKYVLAKIQAFTDYVEKNKHLENIVQFFIVLRQSVVEFGCRYSVYETGRLLRDNLNQLPRPPTGLRIRPPKTRPARKTTSTYAIDLEWDYEDLGFPCHFLVEYRLDGNKDEVWTQRKTTKSGETQLAIPYTSGSAMTIRVAADTCIGRSEFSEVVDTVTVRELNEDQEAIHEKEFLVSKAETSVGPKNEEEMDRSRKTEPAATSMSTSQQPIETKNAEAILLCTSHVVTSETPRKGWKAPDSTNMSMNEEPMLGMDQENEFGDHMTDDSDEDDAKPNCKKAYLEEDDGDDEKTKAEEKTKNNAIEQHVKEMVVLEGGFQLGDLYDYRSDRILTEGRKYVESSKIGYPIKVNNKLSLEFKCSDSSTMNNKMENMGLDEHLQATFMAGLIEKPRGGSRYLTYCCSSSQAAQVLICRVESKVAQLDLQNLAIQDVTHLYDTWKKTKSSKSKTNPTHIVVGVTYGAEAYCVLTQDLKDAETDDDSREEAEQFLSKIAKKVENALEEELNLAEFKQQFDMNEKKQLSNIKCYLYTDLQTGVLQECSVPDVYKHFLKFTQQVKKTGIGNNKSIPIAVSLCPLQAIMEHDEGGQFEFYDVDPELISRCARIWDELDQVCAKSVAIRTVNKKVDKSSLRQFEEAVGKYKSLMQTSLKKGIAKARETGQQSEIEKAAKITENHSIFKPSQLVQWLLYKQGECEMYEKISKMAKNLPLASKKTVEKKLGENLEMKYTVVLSLPCLEQRTNKILRALKDYTDKYNTLVTYNDEENETDDNVEEESNRPWNHQTQKYVLSKVREFAEHVEKNKHLENQVQFLMTFCETDKDVGCRYSVYDATRLLKDNISQLPQPPTGLRVHAPKMSNPQKRNIVVAWDYAELGFPCYFLVEYRRCDGNDETWTQKKTTNPRETQITIPYKTRSAIEFRVAADTCIGRSEFSEVINTESECDAVDDEETSSDTVSTYSEEGTADIRQRSEMRKTGTAASLQTSQSLTKNIRAAIKPPTDVEVETVTQSTAELGWVTSATENRSISYRVRYWQYGQDESQANELEVAVGESGCRLEGLLPETTYKINIVAVSDGGREMSEPSETLHLVTVHQHVRFAETMAKRGIKIGDRNGMNLLAVPLTKSPRSNSTVVRFAFGKESGSRTVLHKTILVMGATGAGKTTLINGMINYIFNVEWEDTFRFQLIREQLVGSSQSQSQTSGITAYDIHHAEGFRVPYSLTIVDTPGYGDTKGLDRDKEITEMIRKFFEDKSGIQNLDIIGFVAQASLPRLTPTQIYIFDSVLSIFGNDVEENIDFLLTFADCQNPPILSAITAAGLPYPKEPGTGLPRHHKFNNSGFFCSNRESGSDASNTAEKFNRFFWRMGMENFQRFFSTLAAMKTKSLSLTKQVLEERRRLEATVDGLQPLIKIGLSKMEEMRKTKQMIANSEAQIDANQNVEIEVEISVPQKVANERGYLTNCNKCYVTCHPNCAYANDKDKVNCAAMNFSMPAETRCCTVCPNKCIWNMHANQPYRWEYVKQKQTTSSDAIKEKYEAELRRKLTAKQLVEVLEKDVKANDNIVLQHVNTVTQCIKRLDEIALRPNPFSTPQYIDLIIDAEQQEKRQGYKERIESLKKLRKMAVITSKIKNNENLMSLDRKDDYEA</sequence>
<dbReference type="PROSITE" id="PS50853">
    <property type="entry name" value="FN3"/>
    <property type="match status" value="3"/>
</dbReference>